<feature type="domain" description="Integrase catalytic" evidence="1">
    <location>
        <begin position="1"/>
        <end position="127"/>
    </location>
</feature>
<dbReference type="PROSITE" id="PS50994">
    <property type="entry name" value="INTEGRASE"/>
    <property type="match status" value="1"/>
</dbReference>
<dbReference type="Proteomes" id="UP001165740">
    <property type="component" value="Chromosome 13"/>
</dbReference>
<reference evidence="3" key="1">
    <citation type="submission" date="2025-08" db="UniProtKB">
        <authorList>
            <consortium name="RefSeq"/>
        </authorList>
    </citation>
    <scope>IDENTIFICATION</scope>
</reference>
<gene>
    <name evidence="3" type="primary">LOC129922553</name>
</gene>
<proteinExistence type="predicted"/>
<dbReference type="InterPro" id="IPR001584">
    <property type="entry name" value="Integrase_cat-core"/>
</dbReference>
<dbReference type="FunFam" id="3.30.420.10:FF:000032">
    <property type="entry name" value="Retrovirus-related Pol polyprotein from transposon 297-like Protein"/>
    <property type="match status" value="1"/>
</dbReference>
<protein>
    <submittedName>
        <fullName evidence="3">Uncharacterized protein LOC129922553</fullName>
    </submittedName>
</protein>
<dbReference type="InterPro" id="IPR012337">
    <property type="entry name" value="RNaseH-like_sf"/>
</dbReference>
<accession>A0A9W2YR36</accession>
<evidence type="ECO:0000259" key="1">
    <source>
        <dbReference type="PROSITE" id="PS50994"/>
    </source>
</evidence>
<evidence type="ECO:0000313" key="3">
    <source>
        <dbReference type="RefSeq" id="XP_055865165.1"/>
    </source>
</evidence>
<dbReference type="GO" id="GO:0015074">
    <property type="term" value="P:DNA integration"/>
    <property type="evidence" value="ECO:0007669"/>
    <property type="project" value="InterPro"/>
</dbReference>
<dbReference type="PANTHER" id="PTHR37984">
    <property type="entry name" value="PROTEIN CBG26694"/>
    <property type="match status" value="1"/>
</dbReference>
<dbReference type="GeneID" id="129922553"/>
<keyword evidence="2" id="KW-1185">Reference proteome</keyword>
<dbReference type="InterPro" id="IPR036397">
    <property type="entry name" value="RNaseH_sf"/>
</dbReference>
<dbReference type="GO" id="GO:0003676">
    <property type="term" value="F:nucleic acid binding"/>
    <property type="evidence" value="ECO:0007669"/>
    <property type="project" value="InterPro"/>
</dbReference>
<dbReference type="AlphaFoldDB" id="A0A9W2YR36"/>
<dbReference type="SUPFAM" id="SSF53098">
    <property type="entry name" value="Ribonuclease H-like"/>
    <property type="match status" value="1"/>
</dbReference>
<name>A0A9W2YR36_BIOGL</name>
<dbReference type="OMA" id="TIVENWI"/>
<sequence length="220" mass="25902">MRIRQESNSPNQEATTVAETIVENWISQFGVPMELHSDQGRNFESRVFQEMCRVFGIDKTRTTPLRPQSDGMVERFNLTLEQYLVTKVTDDRQDNWDTHIPMFLLSYRSSIHCTTTYSPAKMLFGRELRLPSDLLFGLPRDTPATATEYVTDLRRRLEETHSLARRTMKNSSDLMKTRYDKRANASGFQENDLVWLYTPRRRKGRSLKLQRDWEGPYRIV</sequence>
<organism evidence="2 3">
    <name type="scientific">Biomphalaria glabrata</name>
    <name type="common">Bloodfluke planorb</name>
    <name type="synonym">Freshwater snail</name>
    <dbReference type="NCBI Taxonomy" id="6526"/>
    <lineage>
        <taxon>Eukaryota</taxon>
        <taxon>Metazoa</taxon>
        <taxon>Spiralia</taxon>
        <taxon>Lophotrochozoa</taxon>
        <taxon>Mollusca</taxon>
        <taxon>Gastropoda</taxon>
        <taxon>Heterobranchia</taxon>
        <taxon>Euthyneura</taxon>
        <taxon>Panpulmonata</taxon>
        <taxon>Hygrophila</taxon>
        <taxon>Lymnaeoidea</taxon>
        <taxon>Planorbidae</taxon>
        <taxon>Biomphalaria</taxon>
    </lineage>
</organism>
<dbReference type="InterPro" id="IPR050951">
    <property type="entry name" value="Retrovirus_Pol_polyprotein"/>
</dbReference>
<dbReference type="PANTHER" id="PTHR37984:SF15">
    <property type="entry name" value="INTEGRASE CATALYTIC DOMAIN-CONTAINING PROTEIN"/>
    <property type="match status" value="1"/>
</dbReference>
<dbReference type="RefSeq" id="XP_055865165.1">
    <property type="nucleotide sequence ID" value="XM_056009190.1"/>
</dbReference>
<evidence type="ECO:0000313" key="2">
    <source>
        <dbReference type="Proteomes" id="UP001165740"/>
    </source>
</evidence>
<dbReference type="Gene3D" id="3.30.420.10">
    <property type="entry name" value="Ribonuclease H-like superfamily/Ribonuclease H"/>
    <property type="match status" value="1"/>
</dbReference>